<dbReference type="AlphaFoldDB" id="A0A1G2PMV6"/>
<proteinExistence type="predicted"/>
<comment type="caution">
    <text evidence="4">The sequence shown here is derived from an EMBL/GenBank/DDBJ whole genome shotgun (WGS) entry which is preliminary data.</text>
</comment>
<gene>
    <name evidence="4" type="ORF">A2682_03680</name>
</gene>
<dbReference type="EMBL" id="MHST01000007">
    <property type="protein sequence ID" value="OHA49593.1"/>
    <property type="molecule type" value="Genomic_DNA"/>
</dbReference>
<reference evidence="4 5" key="1">
    <citation type="journal article" date="2016" name="Nat. Commun.">
        <title>Thousands of microbial genomes shed light on interconnected biogeochemical processes in an aquifer system.</title>
        <authorList>
            <person name="Anantharaman K."/>
            <person name="Brown C.T."/>
            <person name="Hug L.A."/>
            <person name="Sharon I."/>
            <person name="Castelle C.J."/>
            <person name="Probst A.J."/>
            <person name="Thomas B.C."/>
            <person name="Singh A."/>
            <person name="Wilkins M.J."/>
            <person name="Karaoz U."/>
            <person name="Brodie E.L."/>
            <person name="Williams K.H."/>
            <person name="Hubbard S.S."/>
            <person name="Banfield J.F."/>
        </authorList>
    </citation>
    <scope>NUCLEOTIDE SEQUENCE [LARGE SCALE GENOMIC DNA]</scope>
    <source>
        <strain evidence="5">RIFCSPHIGHO2_01_FULL_58_15</strain>
    </source>
</reference>
<evidence type="ECO:0000256" key="1">
    <source>
        <dbReference type="SAM" id="MobiDB-lite"/>
    </source>
</evidence>
<keyword evidence="2" id="KW-0732">Signal</keyword>
<evidence type="ECO:0000313" key="4">
    <source>
        <dbReference type="EMBL" id="OHA49593.1"/>
    </source>
</evidence>
<feature type="chain" id="PRO_5009583918" description="LTD domain-containing protein" evidence="2">
    <location>
        <begin position="22"/>
        <end position="1020"/>
    </location>
</feature>
<dbReference type="PROSITE" id="PS51841">
    <property type="entry name" value="LTD"/>
    <property type="match status" value="1"/>
</dbReference>
<dbReference type="Proteomes" id="UP000178690">
    <property type="component" value="Unassembled WGS sequence"/>
</dbReference>
<name>A0A1G2PMV6_TERXR</name>
<dbReference type="InterPro" id="IPR001322">
    <property type="entry name" value="Lamin_tail_dom"/>
</dbReference>
<evidence type="ECO:0000313" key="5">
    <source>
        <dbReference type="Proteomes" id="UP000178690"/>
    </source>
</evidence>
<dbReference type="InterPro" id="IPR036415">
    <property type="entry name" value="Lamin_tail_dom_sf"/>
</dbReference>
<feature type="compositionally biased region" description="Pro residues" evidence="1">
    <location>
        <begin position="401"/>
        <end position="410"/>
    </location>
</feature>
<feature type="compositionally biased region" description="Pro residues" evidence="1">
    <location>
        <begin position="418"/>
        <end position="454"/>
    </location>
</feature>
<dbReference type="PRINTS" id="PR01217">
    <property type="entry name" value="PRICHEXTENSN"/>
</dbReference>
<evidence type="ECO:0000259" key="3">
    <source>
        <dbReference type="PROSITE" id="PS51841"/>
    </source>
</evidence>
<feature type="compositionally biased region" description="Pro residues" evidence="1">
    <location>
        <begin position="371"/>
        <end position="383"/>
    </location>
</feature>
<feature type="compositionally biased region" description="Low complexity" evidence="1">
    <location>
        <begin position="384"/>
        <end position="400"/>
    </location>
</feature>
<dbReference type="Pfam" id="PF00932">
    <property type="entry name" value="LTD"/>
    <property type="match status" value="1"/>
</dbReference>
<sequence length="1020" mass="106425">MRFFLSTIAIGVLLLPISVSAAGECSADGYTVVFVNGVGNTEAEARASQELLEKVFRDETGRTDVEFLLGYNPSHYAAGGDLVKSGVQIRSSAGNAVQDHDLIQILNDLEPKIQTQRLALVGHSQGTFYTNAMHEYLGENGIPPASLGIYNIATPAQYVAGGGPYLTSSNDGIITSYVEFAAKWTLAPRPLPANIMIPLDQAVDPDGHSFPKTYLPGASRTLLGTLSSQLASLATFPSREDRDCYTPPPQGFIYTAKDVVYGVSDPVIGFAVDTGGRAVGLVVDTVKLAASLAVSAGNVLVDAATTLWGWGGAALAQVQSLFDSDNELMQAGLFALLPFEGQTDWPLQEPPAASPNPPPAGEVLGETTLPQPGPRAPLPPAASLPPAFSLPPAENIANPPIEEPIGPPETPTVEPGPSEEPQPEPGPEPPAEPPAPPPSPPGGGGSGPPPPFEPPLAHVRINEVAWAGTVASGTHEWLELRNEEDAEVDLAGWTLVGYDENDPEDSPGVEIPLSHTIAIGGLFLIERTDDTRVADVSADITAPFGDSLNNTGERLELRDNLGRLVDFVEPVRDPETGTPTGWLAGDLNTKASMARDVDGEWFTSVTPTCPAHDADGKAIVGTPRAANDAIEVVACPPPPVSVLLTIAEEAAGMRLQYPDITKGEERFLVTWGDAAEGTARVWAQPIANDGALLGPSWLLSEGPGADPPVTRVAFQDGVFLVSWGTGGLGGKVIGVRIQEDGAVLDTEPVVLFNADSGDTARPEVVVPFGDDAFLVFLQRTDRVGSVTVPAHGVPLLPEALTYHDILGVSSLVGVNGATCRGTMCLLAWTTGYGVRSVAIDTTAINWNQGGCLNFFDACAGTLLAALEGGIGEQTFSLSYRGVVVTPDDGFLLVWSRDARSEVGVMETTLFAQRFDGAGATAGEPVAVSATGLRIAAPFLAARDDGTFLLTSVSAFALANALQGTLTSAPALLGELTAVTAEPALTLNFAPAACLGARCAHAWLVWADAFSPAAMKVFVGE</sequence>
<feature type="signal peptide" evidence="2">
    <location>
        <begin position="1"/>
        <end position="21"/>
    </location>
</feature>
<protein>
    <recommendedName>
        <fullName evidence="3">LTD domain-containing protein</fullName>
    </recommendedName>
</protein>
<dbReference type="STRING" id="1802363.A2682_03680"/>
<feature type="region of interest" description="Disordered" evidence="1">
    <location>
        <begin position="344"/>
        <end position="456"/>
    </location>
</feature>
<feature type="compositionally biased region" description="Pro residues" evidence="1">
    <location>
        <begin position="348"/>
        <end position="360"/>
    </location>
</feature>
<organism evidence="4 5">
    <name type="scientific">Terrybacteria sp. (strain RIFCSPHIGHO2_01_FULL_58_15)</name>
    <dbReference type="NCBI Taxonomy" id="1802363"/>
    <lineage>
        <taxon>Bacteria</taxon>
        <taxon>Candidatus Terryibacteriota</taxon>
    </lineage>
</organism>
<feature type="domain" description="LTD" evidence="3">
    <location>
        <begin position="448"/>
        <end position="606"/>
    </location>
</feature>
<evidence type="ECO:0000256" key="2">
    <source>
        <dbReference type="SAM" id="SignalP"/>
    </source>
</evidence>
<dbReference type="SUPFAM" id="SSF74853">
    <property type="entry name" value="Lamin A/C globular tail domain"/>
    <property type="match status" value="1"/>
</dbReference>
<accession>A0A1G2PMV6</accession>